<gene>
    <name evidence="1" type="ORF">R3P38DRAFT_2981751</name>
</gene>
<proteinExistence type="predicted"/>
<protein>
    <recommendedName>
        <fullName evidence="3">F-box domain-containing protein</fullName>
    </recommendedName>
</protein>
<evidence type="ECO:0000313" key="2">
    <source>
        <dbReference type="Proteomes" id="UP001362999"/>
    </source>
</evidence>
<reference evidence="1 2" key="1">
    <citation type="journal article" date="2024" name="J Genomics">
        <title>Draft genome sequencing and assembly of Favolaschia claudopus CIRM-BRFM 2984 isolated from oak limbs.</title>
        <authorList>
            <person name="Navarro D."/>
            <person name="Drula E."/>
            <person name="Chaduli D."/>
            <person name="Cazenave R."/>
            <person name="Ahrendt S."/>
            <person name="Wang J."/>
            <person name="Lipzen A."/>
            <person name="Daum C."/>
            <person name="Barry K."/>
            <person name="Grigoriev I.V."/>
            <person name="Favel A."/>
            <person name="Rosso M.N."/>
            <person name="Martin F."/>
        </authorList>
    </citation>
    <scope>NUCLEOTIDE SEQUENCE [LARGE SCALE GENOMIC DNA]</scope>
    <source>
        <strain evidence="1 2">CIRM-BRFM 2984</strain>
    </source>
</reference>
<evidence type="ECO:0000313" key="1">
    <source>
        <dbReference type="EMBL" id="KAK7018207.1"/>
    </source>
</evidence>
<name>A0AAW0AY80_9AGAR</name>
<dbReference type="EMBL" id="JAWWNJ010000046">
    <property type="protein sequence ID" value="KAK7018207.1"/>
    <property type="molecule type" value="Genomic_DNA"/>
</dbReference>
<dbReference type="AlphaFoldDB" id="A0AAW0AY80"/>
<accession>A0AAW0AY80</accession>
<dbReference type="SUPFAM" id="SSF52047">
    <property type="entry name" value="RNI-like"/>
    <property type="match status" value="1"/>
</dbReference>
<sequence>MPPAANGASNIDLEKAEIARQANALQMEEAALRHREAAFQAQEPDLFTQFPGLRDEWTAVQQQLARVQHEREVQEALIRTYDSLASVVRRIPSEILLEIFHGTLADCVRRIRGHRVYVAPWRLTHVCRKWRYVARGDAGLWAHVCIDAYELQRDFASMSLYYPIEALEAQIQLSCSALLEVELVAGPQWIADNSFFLTLMSTLVAQSNRWVKLSLHWMEDADVFAALSAGIKGRIDQLQSLTLAPGRSWDSSEWPIELKDVFFLAPSLRRVFLTNEDFEGISPHLTHLRICARSPRVLEALRADTLVECEIEEIDELIVFPVTTIVLPRLRRLQWRNTPCIHYLKAPNLESLTIMSSVGDTVSRFLQQSQCTLQSLKFISRFGGFMAVLSTLQTTPALKHLEFDISGFGEDCNTLNEVFLALRISLASSNLCPKLVSLGIKLQPHKQELPFQAMREMIESRWDPPTGERTLESATIAIPRPIGPGLPPIREEILLLENAGFRIMTPLFSTM</sequence>
<dbReference type="Proteomes" id="UP001362999">
    <property type="component" value="Unassembled WGS sequence"/>
</dbReference>
<evidence type="ECO:0008006" key="3">
    <source>
        <dbReference type="Google" id="ProtNLM"/>
    </source>
</evidence>
<comment type="caution">
    <text evidence="1">The sequence shown here is derived from an EMBL/GenBank/DDBJ whole genome shotgun (WGS) entry which is preliminary data.</text>
</comment>
<keyword evidence="2" id="KW-1185">Reference proteome</keyword>
<organism evidence="1 2">
    <name type="scientific">Favolaschia claudopus</name>
    <dbReference type="NCBI Taxonomy" id="2862362"/>
    <lineage>
        <taxon>Eukaryota</taxon>
        <taxon>Fungi</taxon>
        <taxon>Dikarya</taxon>
        <taxon>Basidiomycota</taxon>
        <taxon>Agaricomycotina</taxon>
        <taxon>Agaricomycetes</taxon>
        <taxon>Agaricomycetidae</taxon>
        <taxon>Agaricales</taxon>
        <taxon>Marasmiineae</taxon>
        <taxon>Mycenaceae</taxon>
        <taxon>Favolaschia</taxon>
    </lineage>
</organism>